<gene>
    <name evidence="4" type="ORF">FGADI_9927</name>
</gene>
<evidence type="ECO:0000313" key="5">
    <source>
        <dbReference type="Proteomes" id="UP000604273"/>
    </source>
</evidence>
<proteinExistence type="predicted"/>
<dbReference type="AlphaFoldDB" id="A0A8H4SYK2"/>
<dbReference type="SUPFAM" id="SSF57701">
    <property type="entry name" value="Zn2/Cys6 DNA-binding domain"/>
    <property type="match status" value="1"/>
</dbReference>
<dbReference type="Gene3D" id="4.10.240.10">
    <property type="entry name" value="Zn(2)-C6 fungal-type DNA-binding domain"/>
    <property type="match status" value="1"/>
</dbReference>
<feature type="compositionally biased region" description="Polar residues" evidence="2">
    <location>
        <begin position="67"/>
        <end position="85"/>
    </location>
</feature>
<feature type="domain" description="Zn(2)-C6 fungal-type" evidence="3">
    <location>
        <begin position="10"/>
        <end position="39"/>
    </location>
</feature>
<accession>A0A8H4SYK2</accession>
<reference evidence="4" key="2">
    <citation type="submission" date="2020-05" db="EMBL/GenBank/DDBJ databases">
        <authorList>
            <person name="Kim H.-S."/>
            <person name="Proctor R.H."/>
            <person name="Brown D.W."/>
        </authorList>
    </citation>
    <scope>NUCLEOTIDE SEQUENCE</scope>
    <source>
        <strain evidence="4">NRRL 45417</strain>
    </source>
</reference>
<keyword evidence="1" id="KW-0539">Nucleus</keyword>
<dbReference type="InterPro" id="IPR021858">
    <property type="entry name" value="Fun_TF"/>
</dbReference>
<dbReference type="PANTHER" id="PTHR38791:SF5">
    <property type="entry name" value="TRANSCRIPTION FACTOR DBAG-RELATED"/>
    <property type="match status" value="1"/>
</dbReference>
<evidence type="ECO:0000256" key="1">
    <source>
        <dbReference type="ARBA" id="ARBA00023242"/>
    </source>
</evidence>
<name>A0A8H4SYK2_9HYPO</name>
<dbReference type="GO" id="GO:0008270">
    <property type="term" value="F:zinc ion binding"/>
    <property type="evidence" value="ECO:0007669"/>
    <property type="project" value="InterPro"/>
</dbReference>
<evidence type="ECO:0000256" key="2">
    <source>
        <dbReference type="SAM" id="MobiDB-lite"/>
    </source>
</evidence>
<dbReference type="PROSITE" id="PS50048">
    <property type="entry name" value="ZN2_CY6_FUNGAL_2"/>
    <property type="match status" value="1"/>
</dbReference>
<keyword evidence="5" id="KW-1185">Reference proteome</keyword>
<dbReference type="Pfam" id="PF00172">
    <property type="entry name" value="Zn_clus"/>
    <property type="match status" value="1"/>
</dbReference>
<dbReference type="PANTHER" id="PTHR38791">
    <property type="entry name" value="ZN(II)2CYS6 TRANSCRIPTION FACTOR (EUROFUNG)-RELATED-RELATED"/>
    <property type="match status" value="1"/>
</dbReference>
<dbReference type="CDD" id="cd00067">
    <property type="entry name" value="GAL4"/>
    <property type="match status" value="1"/>
</dbReference>
<protein>
    <recommendedName>
        <fullName evidence="3">Zn(2)-C6 fungal-type domain-containing protein</fullName>
    </recommendedName>
</protein>
<feature type="region of interest" description="Disordered" evidence="2">
    <location>
        <begin position="60"/>
        <end position="85"/>
    </location>
</feature>
<dbReference type="InterPro" id="IPR036864">
    <property type="entry name" value="Zn2-C6_fun-type_DNA-bd_sf"/>
</dbReference>
<reference evidence="4" key="1">
    <citation type="journal article" date="2020" name="BMC Genomics">
        <title>Correction to: Identification and distribution of gene clusters required for synthesis of sphingolipid metabolism inhibitors in diverse species of the filamentous fungus Fusarium.</title>
        <authorList>
            <person name="Kim H.S."/>
            <person name="Lohmar J.M."/>
            <person name="Busman M."/>
            <person name="Brown D.W."/>
            <person name="Naumann T.A."/>
            <person name="Divon H.H."/>
            <person name="Lysoe E."/>
            <person name="Uhlig S."/>
            <person name="Proctor R.H."/>
        </authorList>
    </citation>
    <scope>NUCLEOTIDE SEQUENCE</scope>
    <source>
        <strain evidence="4">NRRL 45417</strain>
    </source>
</reference>
<dbReference type="Pfam" id="PF11951">
    <property type="entry name" value="Fungal_trans_2"/>
    <property type="match status" value="1"/>
</dbReference>
<dbReference type="EMBL" id="JABFAI010000272">
    <property type="protein sequence ID" value="KAF4948036.1"/>
    <property type="molecule type" value="Genomic_DNA"/>
</dbReference>
<dbReference type="Proteomes" id="UP000604273">
    <property type="component" value="Unassembled WGS sequence"/>
</dbReference>
<dbReference type="InterPro" id="IPR001138">
    <property type="entry name" value="Zn2Cys6_DnaBD"/>
</dbReference>
<evidence type="ECO:0000259" key="3">
    <source>
        <dbReference type="PROSITE" id="PS50048"/>
    </source>
</evidence>
<dbReference type="PROSITE" id="PS00463">
    <property type="entry name" value="ZN2_CY6_FUNGAL_1"/>
    <property type="match status" value="1"/>
</dbReference>
<dbReference type="GO" id="GO:0000981">
    <property type="term" value="F:DNA-binding transcription factor activity, RNA polymerase II-specific"/>
    <property type="evidence" value="ECO:0007669"/>
    <property type="project" value="InterPro"/>
</dbReference>
<evidence type="ECO:0000313" key="4">
    <source>
        <dbReference type="EMBL" id="KAF4948036.1"/>
    </source>
</evidence>
<dbReference type="InterPro" id="IPR053175">
    <property type="entry name" value="DHMBA_Reg_Transcription_Factor"/>
</dbReference>
<organism evidence="4 5">
    <name type="scientific">Fusarium gaditjirri</name>
    <dbReference type="NCBI Taxonomy" id="282569"/>
    <lineage>
        <taxon>Eukaryota</taxon>
        <taxon>Fungi</taxon>
        <taxon>Dikarya</taxon>
        <taxon>Ascomycota</taxon>
        <taxon>Pezizomycotina</taxon>
        <taxon>Sordariomycetes</taxon>
        <taxon>Hypocreomycetidae</taxon>
        <taxon>Hypocreales</taxon>
        <taxon>Nectriaceae</taxon>
        <taxon>Fusarium</taxon>
        <taxon>Fusarium nisikadoi species complex</taxon>
    </lineage>
</organism>
<dbReference type="SMART" id="SM00066">
    <property type="entry name" value="GAL4"/>
    <property type="match status" value="1"/>
</dbReference>
<comment type="caution">
    <text evidence="4">The sequence shown here is derived from an EMBL/GenBank/DDBJ whole genome shotgun (WGS) entry which is preliminary data.</text>
</comment>
<sequence>MVNTGKPSKACATCKKRRIKCDLLTPACSQCTRSGWTCSGFPSEADINFRNQTDMVRRNTMAKASRQMGSKSSSPHGTGVRSLSPSTVDRATSFFIQQYVLTFASGSDLTPLRGIHEYLPGLLRSEHSAFGLLGTTIAAAGLAAMSNAGNATAWRPEAFRMYGKAIRQLQEALQDPIQSVSDQTLAAVMLMGTFEIIVSADINSMKAFSHHTVAAATCIEVRGPGQFRSEASFKLFIQMRRIIVMTSHQLQEPIPYAMTRWSRWAEQAQSDTQGPANRFAEINEILASARAELKYQGITDPDMVAARLLPIDEILKNWAQTLPQSWTYKSYRAIGPCGIPSSGYNMQYDIYSDPWIACVWNSYRNVRLLIHESIIAATLKYGTEEQKANLQSSAKVLVDMANGICHSVAYHLGHRWCDGDIGGARKLEISGGAPSPGGFLLLWPLFFSGMLRTTLKEQRQWVAKTIRQMGVQMGLQLAMSMAKLLEEKPLSFSHNDTFFLGEWHPN</sequence>
<dbReference type="OrthoDB" id="4220372at2759"/>